<dbReference type="EMBL" id="JABSTV010001252">
    <property type="protein sequence ID" value="KAH7947667.1"/>
    <property type="molecule type" value="Genomic_DNA"/>
</dbReference>
<reference evidence="1" key="2">
    <citation type="submission" date="2021-09" db="EMBL/GenBank/DDBJ databases">
        <authorList>
            <person name="Jia N."/>
            <person name="Wang J."/>
            <person name="Shi W."/>
            <person name="Du L."/>
            <person name="Sun Y."/>
            <person name="Zhan W."/>
            <person name="Jiang J."/>
            <person name="Wang Q."/>
            <person name="Zhang B."/>
            <person name="Ji P."/>
            <person name="Sakyi L.B."/>
            <person name="Cui X."/>
            <person name="Yuan T."/>
            <person name="Jiang B."/>
            <person name="Yang W."/>
            <person name="Lam T.T.-Y."/>
            <person name="Chang Q."/>
            <person name="Ding S."/>
            <person name="Wang X."/>
            <person name="Zhu J."/>
            <person name="Ruan X."/>
            <person name="Zhao L."/>
            <person name="Wei J."/>
            <person name="Que T."/>
            <person name="Du C."/>
            <person name="Cheng J."/>
            <person name="Dai P."/>
            <person name="Han X."/>
            <person name="Huang E."/>
            <person name="Gao Y."/>
            <person name="Liu J."/>
            <person name="Shao H."/>
            <person name="Ye R."/>
            <person name="Li L."/>
            <person name="Wei W."/>
            <person name="Wang X."/>
            <person name="Wang C."/>
            <person name="Huo Q."/>
            <person name="Li W."/>
            <person name="Guo W."/>
            <person name="Chen H."/>
            <person name="Chen S."/>
            <person name="Zhou L."/>
            <person name="Zhou L."/>
            <person name="Ni X."/>
            <person name="Tian J."/>
            <person name="Zhou Y."/>
            <person name="Sheng Y."/>
            <person name="Liu T."/>
            <person name="Pan Y."/>
            <person name="Xia L."/>
            <person name="Li J."/>
            <person name="Zhao F."/>
            <person name="Cao W."/>
        </authorList>
    </citation>
    <scope>NUCLEOTIDE SEQUENCE</scope>
    <source>
        <strain evidence="1">Rsan-2018</strain>
        <tissue evidence="1">Larvae</tissue>
    </source>
</reference>
<name>A0A9D4PPZ7_RHISA</name>
<reference evidence="1" key="1">
    <citation type="journal article" date="2020" name="Cell">
        <title>Large-Scale Comparative Analyses of Tick Genomes Elucidate Their Genetic Diversity and Vector Capacities.</title>
        <authorList>
            <consortium name="Tick Genome and Microbiome Consortium (TIGMIC)"/>
            <person name="Jia N."/>
            <person name="Wang J."/>
            <person name="Shi W."/>
            <person name="Du L."/>
            <person name="Sun Y."/>
            <person name="Zhan W."/>
            <person name="Jiang J.F."/>
            <person name="Wang Q."/>
            <person name="Zhang B."/>
            <person name="Ji P."/>
            <person name="Bell-Sakyi L."/>
            <person name="Cui X.M."/>
            <person name="Yuan T.T."/>
            <person name="Jiang B.G."/>
            <person name="Yang W.F."/>
            <person name="Lam T.T."/>
            <person name="Chang Q.C."/>
            <person name="Ding S.J."/>
            <person name="Wang X.J."/>
            <person name="Zhu J.G."/>
            <person name="Ruan X.D."/>
            <person name="Zhao L."/>
            <person name="Wei J.T."/>
            <person name="Ye R.Z."/>
            <person name="Que T.C."/>
            <person name="Du C.H."/>
            <person name="Zhou Y.H."/>
            <person name="Cheng J.X."/>
            <person name="Dai P.F."/>
            <person name="Guo W.B."/>
            <person name="Han X.H."/>
            <person name="Huang E.J."/>
            <person name="Li L.F."/>
            <person name="Wei W."/>
            <person name="Gao Y.C."/>
            <person name="Liu J.Z."/>
            <person name="Shao H.Z."/>
            <person name="Wang X."/>
            <person name="Wang C.C."/>
            <person name="Yang T.C."/>
            <person name="Huo Q.B."/>
            <person name="Li W."/>
            <person name="Chen H.Y."/>
            <person name="Chen S.E."/>
            <person name="Zhou L.G."/>
            <person name="Ni X.B."/>
            <person name="Tian J.H."/>
            <person name="Sheng Y."/>
            <person name="Liu T."/>
            <person name="Pan Y.S."/>
            <person name="Xia L.Y."/>
            <person name="Li J."/>
            <person name="Zhao F."/>
            <person name="Cao W.C."/>
        </authorList>
    </citation>
    <scope>NUCLEOTIDE SEQUENCE</scope>
    <source>
        <strain evidence="1">Rsan-2018</strain>
    </source>
</reference>
<accession>A0A9D4PPZ7</accession>
<organism evidence="1 2">
    <name type="scientific">Rhipicephalus sanguineus</name>
    <name type="common">Brown dog tick</name>
    <name type="synonym">Ixodes sanguineus</name>
    <dbReference type="NCBI Taxonomy" id="34632"/>
    <lineage>
        <taxon>Eukaryota</taxon>
        <taxon>Metazoa</taxon>
        <taxon>Ecdysozoa</taxon>
        <taxon>Arthropoda</taxon>
        <taxon>Chelicerata</taxon>
        <taxon>Arachnida</taxon>
        <taxon>Acari</taxon>
        <taxon>Parasitiformes</taxon>
        <taxon>Ixodida</taxon>
        <taxon>Ixodoidea</taxon>
        <taxon>Ixodidae</taxon>
        <taxon>Rhipicephalinae</taxon>
        <taxon>Rhipicephalus</taxon>
        <taxon>Rhipicephalus</taxon>
    </lineage>
</organism>
<keyword evidence="2" id="KW-1185">Reference proteome</keyword>
<gene>
    <name evidence="1" type="ORF">HPB52_015090</name>
</gene>
<dbReference type="PANTHER" id="PTHR33194:SF4">
    <property type="entry name" value="CCHC-TYPE DOMAIN-CONTAINING PROTEIN"/>
    <property type="match status" value="1"/>
</dbReference>
<sequence length="175" mass="19398">MTHLPTAATSRPFIGPPIFKGTPEESVSVWMPCYEQVSSLISWDDDAKVKFLYLALEDAAKMAYNENFDWCSKYLGPVGHACFTGGHAAEIARLRLEKRVQLPAGGPEQCYYDVLHLCALAAMKQEHRVRHLLRGVRADALEKMILAKPTSSAEILRTAHKPRCLDGPCPFDGLG</sequence>
<proteinExistence type="predicted"/>
<protein>
    <submittedName>
        <fullName evidence="1">Uncharacterized protein</fullName>
    </submittedName>
</protein>
<dbReference type="PANTHER" id="PTHR33194">
    <property type="entry name" value="ZINC KNUCKLE DOMAINCONTAINING PROTEIN"/>
    <property type="match status" value="1"/>
</dbReference>
<dbReference type="Proteomes" id="UP000821837">
    <property type="component" value="Chromosome 6"/>
</dbReference>
<comment type="caution">
    <text evidence="1">The sequence shown here is derived from an EMBL/GenBank/DDBJ whole genome shotgun (WGS) entry which is preliminary data.</text>
</comment>
<evidence type="ECO:0000313" key="1">
    <source>
        <dbReference type="EMBL" id="KAH7947667.1"/>
    </source>
</evidence>
<dbReference type="AlphaFoldDB" id="A0A9D4PPZ7"/>
<evidence type="ECO:0000313" key="2">
    <source>
        <dbReference type="Proteomes" id="UP000821837"/>
    </source>
</evidence>